<dbReference type="CDD" id="cd05324">
    <property type="entry name" value="carb_red_PTCR-like_SDR_c"/>
    <property type="match status" value="1"/>
</dbReference>
<proteinExistence type="inferred from homology"/>
<dbReference type="PANTHER" id="PTHR43490:SF99">
    <property type="entry name" value="SHORT-CHAIN DEHYDROGENASE_REDUCTASE"/>
    <property type="match status" value="1"/>
</dbReference>
<evidence type="ECO:0000256" key="1">
    <source>
        <dbReference type="ARBA" id="ARBA00006484"/>
    </source>
</evidence>
<evidence type="ECO:0000256" key="2">
    <source>
        <dbReference type="ARBA" id="ARBA00022857"/>
    </source>
</evidence>
<sequence length="238" mass="25014">MDDTKIALVTGANKGIGFEVARLLGREGVTVLLGARDAGRGAEAAGRLRADGVPATPVHLDVTDPASVTEAARRIEDEHGRLDILVNNAGIMTGWGRPSELSVDDLRQAYETNVFAVVSVTNAMLPLLRRSSAARIVNVSSSMGSLTRIAAPDSGIPMMSYSSSKSAMNGLTVAYAAELRDADIKVNSADPGYCATDLNHRTGPRDPAEGAAVVVRLALLDEHGASGEFRDEHGPVPW</sequence>
<comment type="caution">
    <text evidence="5">The sequence shown here is derived from an EMBL/GenBank/DDBJ whole genome shotgun (WGS) entry which is preliminary data.</text>
</comment>
<name>A0ABS0H5E9_9ACTN</name>
<keyword evidence="2" id="KW-0521">NADP</keyword>
<dbReference type="Gene3D" id="3.40.50.720">
    <property type="entry name" value="NAD(P)-binding Rossmann-like Domain"/>
    <property type="match status" value="1"/>
</dbReference>
<dbReference type="Pfam" id="PF00106">
    <property type="entry name" value="adh_short"/>
    <property type="match status" value="1"/>
</dbReference>
<dbReference type="PRINTS" id="PR00080">
    <property type="entry name" value="SDRFAMILY"/>
</dbReference>
<dbReference type="EMBL" id="JADPUN010000286">
    <property type="protein sequence ID" value="MBF9133691.1"/>
    <property type="molecule type" value="Genomic_DNA"/>
</dbReference>
<dbReference type="InterPro" id="IPR002347">
    <property type="entry name" value="SDR_fam"/>
</dbReference>
<protein>
    <submittedName>
        <fullName evidence="5">SDR family oxidoreductase</fullName>
    </submittedName>
</protein>
<organism evidence="5 6">
    <name type="scientific">Plantactinospora alkalitolerans</name>
    <dbReference type="NCBI Taxonomy" id="2789879"/>
    <lineage>
        <taxon>Bacteria</taxon>
        <taxon>Bacillati</taxon>
        <taxon>Actinomycetota</taxon>
        <taxon>Actinomycetes</taxon>
        <taxon>Micromonosporales</taxon>
        <taxon>Micromonosporaceae</taxon>
        <taxon>Plantactinospora</taxon>
    </lineage>
</organism>
<accession>A0ABS0H5E9</accession>
<evidence type="ECO:0000256" key="3">
    <source>
        <dbReference type="ARBA" id="ARBA00023002"/>
    </source>
</evidence>
<reference evidence="5 6" key="1">
    <citation type="submission" date="2020-11" db="EMBL/GenBank/DDBJ databases">
        <title>A novel isolate from a Black sea contaminated sediment with potential to produce alkanes: Plantactinospora alkalitolerans sp. nov.</title>
        <authorList>
            <person name="Carro L."/>
            <person name="Veyisoglu A."/>
            <person name="Guven K."/>
            <person name="Schumann P."/>
            <person name="Klenk H.-P."/>
            <person name="Sahin N."/>
        </authorList>
    </citation>
    <scope>NUCLEOTIDE SEQUENCE [LARGE SCALE GENOMIC DNA]</scope>
    <source>
        <strain evidence="5 6">S1510</strain>
    </source>
</reference>
<dbReference type="RefSeq" id="WP_196205197.1">
    <property type="nucleotide sequence ID" value="NZ_JADPUN010000286.1"/>
</dbReference>
<comment type="similarity">
    <text evidence="1 4">Belongs to the short-chain dehydrogenases/reductases (SDR) family.</text>
</comment>
<keyword evidence="6" id="KW-1185">Reference proteome</keyword>
<gene>
    <name evidence="5" type="ORF">I0C86_32865</name>
</gene>
<dbReference type="PANTHER" id="PTHR43490">
    <property type="entry name" value="(+)-NEOMENTHOL DEHYDROGENASE"/>
    <property type="match status" value="1"/>
</dbReference>
<evidence type="ECO:0000256" key="4">
    <source>
        <dbReference type="RuleBase" id="RU000363"/>
    </source>
</evidence>
<evidence type="ECO:0000313" key="6">
    <source>
        <dbReference type="Proteomes" id="UP000638560"/>
    </source>
</evidence>
<dbReference type="InterPro" id="IPR036291">
    <property type="entry name" value="NAD(P)-bd_dom_sf"/>
</dbReference>
<dbReference type="InterPro" id="IPR045313">
    <property type="entry name" value="CBR1-like"/>
</dbReference>
<dbReference type="Proteomes" id="UP000638560">
    <property type="component" value="Unassembled WGS sequence"/>
</dbReference>
<dbReference type="PRINTS" id="PR00081">
    <property type="entry name" value="GDHRDH"/>
</dbReference>
<evidence type="ECO:0000313" key="5">
    <source>
        <dbReference type="EMBL" id="MBF9133691.1"/>
    </source>
</evidence>
<dbReference type="SUPFAM" id="SSF51735">
    <property type="entry name" value="NAD(P)-binding Rossmann-fold domains"/>
    <property type="match status" value="1"/>
</dbReference>
<keyword evidence="3" id="KW-0560">Oxidoreductase</keyword>